<accession>A0A4U1JEU0</accession>
<keyword evidence="2" id="KW-1185">Reference proteome</keyword>
<gene>
    <name evidence="1" type="ORF">E8A74_11025</name>
</gene>
<protein>
    <submittedName>
        <fullName evidence="1">Uncharacterized protein</fullName>
    </submittedName>
</protein>
<reference evidence="1 2" key="1">
    <citation type="submission" date="2019-04" db="EMBL/GenBank/DDBJ databases">
        <authorList>
            <person name="Li Y."/>
            <person name="Wang J."/>
        </authorList>
    </citation>
    <scope>NUCLEOTIDE SEQUENCE [LARGE SCALE GENOMIC DNA]</scope>
    <source>
        <strain evidence="1 2">DSM 14668</strain>
    </source>
</reference>
<name>A0A4U1JEU0_9BACT</name>
<dbReference type="Proteomes" id="UP000309215">
    <property type="component" value="Unassembled WGS sequence"/>
</dbReference>
<dbReference type="EMBL" id="SSMQ01000009">
    <property type="protein sequence ID" value="TKD09700.1"/>
    <property type="molecule type" value="Genomic_DNA"/>
</dbReference>
<dbReference type="OrthoDB" id="5521913at2"/>
<dbReference type="AlphaFoldDB" id="A0A4U1JEU0"/>
<comment type="caution">
    <text evidence="1">The sequence shown here is derived from an EMBL/GenBank/DDBJ whole genome shotgun (WGS) entry which is preliminary data.</text>
</comment>
<organism evidence="1 2">
    <name type="scientific">Polyangium fumosum</name>
    <dbReference type="NCBI Taxonomy" id="889272"/>
    <lineage>
        <taxon>Bacteria</taxon>
        <taxon>Pseudomonadati</taxon>
        <taxon>Myxococcota</taxon>
        <taxon>Polyangia</taxon>
        <taxon>Polyangiales</taxon>
        <taxon>Polyangiaceae</taxon>
        <taxon>Polyangium</taxon>
    </lineage>
</organism>
<evidence type="ECO:0000313" key="2">
    <source>
        <dbReference type="Proteomes" id="UP000309215"/>
    </source>
</evidence>
<evidence type="ECO:0000313" key="1">
    <source>
        <dbReference type="EMBL" id="TKD09700.1"/>
    </source>
</evidence>
<dbReference type="RefSeq" id="WP_136928923.1">
    <property type="nucleotide sequence ID" value="NZ_SSMQ01000009.1"/>
</dbReference>
<sequence>MQKYGIPIADLPGHCLDAVDAAERVRARTLVTREGHPIAAIVPMSDLDKIDPPDPAVDGVDPLLSLCGTCRHDEFVDSLLVDISQTGLWHRG</sequence>
<proteinExistence type="predicted"/>